<dbReference type="UniPathway" id="UPA00232"/>
<evidence type="ECO:0000313" key="14">
    <source>
        <dbReference type="EMBL" id="SEP86308.1"/>
    </source>
</evidence>
<keyword evidence="7 12" id="KW-0831">Ubiquinone biosynthesis</keyword>
<dbReference type="FunFam" id="1.20.120.1780:FF:000001">
    <property type="entry name" value="4-hydroxybenzoate octaprenyltransferase"/>
    <property type="match status" value="1"/>
</dbReference>
<dbReference type="STRING" id="867345.SAMN05421693_10865"/>
<keyword evidence="8 12" id="KW-0812">Transmembrane</keyword>
<feature type="transmembrane region" description="Helical" evidence="12">
    <location>
        <begin position="124"/>
        <end position="141"/>
    </location>
</feature>
<dbReference type="Gene3D" id="1.20.120.1780">
    <property type="entry name" value="UbiA prenyltransferase"/>
    <property type="match status" value="1"/>
</dbReference>
<reference evidence="14 15" key="1">
    <citation type="submission" date="2016-10" db="EMBL/GenBank/DDBJ databases">
        <authorList>
            <person name="de Groot N.N."/>
        </authorList>
    </citation>
    <scope>NUCLEOTIDE SEQUENCE [LARGE SCALE GENOMIC DNA]</scope>
    <source>
        <strain evidence="14 15">B7-7</strain>
    </source>
</reference>
<dbReference type="Gene3D" id="1.10.357.140">
    <property type="entry name" value="UbiA prenyltransferase"/>
    <property type="match status" value="1"/>
</dbReference>
<dbReference type="AlphaFoldDB" id="A0A1H9BDF2"/>
<evidence type="ECO:0000256" key="3">
    <source>
        <dbReference type="ARBA" id="ARBA00005985"/>
    </source>
</evidence>
<dbReference type="HAMAP" id="MF_01635">
    <property type="entry name" value="UbiA"/>
    <property type="match status" value="1"/>
</dbReference>
<dbReference type="GO" id="GO:0008412">
    <property type="term" value="F:4-hydroxybenzoate polyprenyltransferase activity"/>
    <property type="evidence" value="ECO:0007669"/>
    <property type="project" value="UniProtKB-UniRule"/>
</dbReference>
<evidence type="ECO:0000256" key="10">
    <source>
        <dbReference type="ARBA" id="ARBA00022989"/>
    </source>
</evidence>
<evidence type="ECO:0000256" key="1">
    <source>
        <dbReference type="ARBA" id="ARBA00001946"/>
    </source>
</evidence>
<comment type="function">
    <text evidence="12">Catalyzes the prenylation of para-hydroxybenzoate (PHB) with an all-trans polyprenyl group. Mediates the second step in the final reaction sequence of ubiquinone-8 (UQ-8) biosynthesis, which is the condensation of the polyisoprenoid side chain with PHB, generating the first membrane-bound Q intermediate 3-octaprenyl-4-hydroxybenzoate.</text>
</comment>
<keyword evidence="9 12" id="KW-0460">Magnesium</keyword>
<evidence type="ECO:0000256" key="6">
    <source>
        <dbReference type="ARBA" id="ARBA00022679"/>
    </source>
</evidence>
<dbReference type="GO" id="GO:0006744">
    <property type="term" value="P:ubiquinone biosynthetic process"/>
    <property type="evidence" value="ECO:0007669"/>
    <property type="project" value="UniProtKB-UniRule"/>
</dbReference>
<dbReference type="Proteomes" id="UP000199496">
    <property type="component" value="Unassembled WGS sequence"/>
</dbReference>
<sequence length="300" mass="32600">MKPVTPDIPALSLRDRLVQYALLTRLHRPIGILLLLWPTLWALWIAAEGMPDLLVLFVFVAGVALMRSAGCAINDFADRDIDGHVTRTRDRPLASRRISAREAVGVTVALALTAFALVLLLNPLTIALSVVALVLAVSYPFMKRFHHLPQVHLGAAFGWAVPMAFAAQTGEFPPPLAWLLFLATILWTTAYDTMYAMVDRPDDLKIGVKSSAILFGEADRLIIGILQALTLVALALVGLLAGLGGLFYLGLGIAALLACYQQYLIRDRNPKGCFEAFLNNNWFGLAVFAGIIASYLFSAG</sequence>
<dbReference type="InterPro" id="IPR000537">
    <property type="entry name" value="UbiA_prenyltransferase"/>
</dbReference>
<dbReference type="EC" id="2.5.1.39" evidence="12 13"/>
<protein>
    <recommendedName>
        <fullName evidence="12 13">4-hydroxybenzoate octaprenyltransferase</fullName>
        <ecNumber evidence="12 13">2.5.1.39</ecNumber>
    </recommendedName>
    <alternativeName>
        <fullName evidence="12">4-HB polyprenyltransferase</fullName>
    </alternativeName>
</protein>
<organism evidence="14 15">
    <name type="scientific">Ectothiorhodospira magna</name>
    <dbReference type="NCBI Taxonomy" id="867345"/>
    <lineage>
        <taxon>Bacteria</taxon>
        <taxon>Pseudomonadati</taxon>
        <taxon>Pseudomonadota</taxon>
        <taxon>Gammaproteobacteria</taxon>
        <taxon>Chromatiales</taxon>
        <taxon>Ectothiorhodospiraceae</taxon>
        <taxon>Ectothiorhodospira</taxon>
    </lineage>
</organism>
<evidence type="ECO:0000256" key="12">
    <source>
        <dbReference type="HAMAP-Rule" id="MF_01635"/>
    </source>
</evidence>
<keyword evidence="15" id="KW-1185">Reference proteome</keyword>
<feature type="transmembrane region" description="Helical" evidence="12">
    <location>
        <begin position="53"/>
        <end position="77"/>
    </location>
</feature>
<feature type="transmembrane region" description="Helical" evidence="12">
    <location>
        <begin position="277"/>
        <end position="297"/>
    </location>
</feature>
<evidence type="ECO:0000256" key="4">
    <source>
        <dbReference type="ARBA" id="ARBA00022475"/>
    </source>
</evidence>
<dbReference type="EMBL" id="FOFO01000008">
    <property type="protein sequence ID" value="SEP86308.1"/>
    <property type="molecule type" value="Genomic_DNA"/>
</dbReference>
<keyword evidence="11 12" id="KW-0472">Membrane</keyword>
<feature type="transmembrane region" description="Helical" evidence="12">
    <location>
        <begin position="30"/>
        <end position="47"/>
    </location>
</feature>
<evidence type="ECO:0000313" key="15">
    <source>
        <dbReference type="Proteomes" id="UP000199496"/>
    </source>
</evidence>
<comment type="cofactor">
    <cofactor evidence="1 12">
        <name>Mg(2+)</name>
        <dbReference type="ChEBI" id="CHEBI:18420"/>
    </cofactor>
</comment>
<dbReference type="NCBIfam" id="TIGR01474">
    <property type="entry name" value="ubiA_proteo"/>
    <property type="match status" value="1"/>
</dbReference>
<evidence type="ECO:0000256" key="11">
    <source>
        <dbReference type="ARBA" id="ARBA00023136"/>
    </source>
</evidence>
<evidence type="ECO:0000256" key="7">
    <source>
        <dbReference type="ARBA" id="ARBA00022688"/>
    </source>
</evidence>
<name>A0A1H9BDF2_9GAMM</name>
<comment type="subcellular location">
    <subcellularLocation>
        <location evidence="12">Cell inner membrane</location>
        <topology evidence="12">Multi-pass membrane protein</topology>
    </subcellularLocation>
    <subcellularLocation>
        <location evidence="2">Membrane</location>
        <topology evidence="2">Multi-pass membrane protein</topology>
    </subcellularLocation>
</comment>
<dbReference type="FunFam" id="1.10.357.140:FF:000002">
    <property type="entry name" value="4-hydroxybenzoate octaprenyltransferase"/>
    <property type="match status" value="1"/>
</dbReference>
<feature type="transmembrane region" description="Helical" evidence="12">
    <location>
        <begin position="176"/>
        <end position="198"/>
    </location>
</feature>
<dbReference type="PANTHER" id="PTHR11048">
    <property type="entry name" value="PRENYLTRANSFERASES"/>
    <property type="match status" value="1"/>
</dbReference>
<comment type="pathway">
    <text evidence="12">Cofactor biosynthesis; ubiquinone biosynthesis.</text>
</comment>
<dbReference type="InterPro" id="IPR044878">
    <property type="entry name" value="UbiA_sf"/>
</dbReference>
<evidence type="ECO:0000256" key="13">
    <source>
        <dbReference type="NCBIfam" id="TIGR01474"/>
    </source>
</evidence>
<dbReference type="CDD" id="cd13959">
    <property type="entry name" value="PT_UbiA_COQ2"/>
    <property type="match status" value="1"/>
</dbReference>
<keyword evidence="4 12" id="KW-1003">Cell membrane</keyword>
<evidence type="ECO:0000256" key="9">
    <source>
        <dbReference type="ARBA" id="ARBA00022842"/>
    </source>
</evidence>
<evidence type="ECO:0000256" key="8">
    <source>
        <dbReference type="ARBA" id="ARBA00022692"/>
    </source>
</evidence>
<dbReference type="GO" id="GO:0005886">
    <property type="term" value="C:plasma membrane"/>
    <property type="evidence" value="ECO:0007669"/>
    <property type="project" value="UniProtKB-SubCell"/>
</dbReference>
<accession>A0A1H9BDF2</accession>
<dbReference type="PANTHER" id="PTHR11048:SF28">
    <property type="entry name" value="4-HYDROXYBENZOATE POLYPRENYLTRANSFERASE, MITOCHONDRIAL"/>
    <property type="match status" value="1"/>
</dbReference>
<dbReference type="InterPro" id="IPR006370">
    <property type="entry name" value="HB_polyprenyltransferase-like"/>
</dbReference>
<proteinExistence type="inferred from homology"/>
<feature type="transmembrane region" description="Helical" evidence="12">
    <location>
        <begin position="153"/>
        <end position="170"/>
    </location>
</feature>
<feature type="transmembrane region" description="Helical" evidence="12">
    <location>
        <begin position="246"/>
        <end position="265"/>
    </location>
</feature>
<keyword evidence="10 12" id="KW-1133">Transmembrane helix</keyword>
<keyword evidence="5 12" id="KW-0997">Cell inner membrane</keyword>
<keyword evidence="6 12" id="KW-0808">Transferase</keyword>
<feature type="transmembrane region" description="Helical" evidence="12">
    <location>
        <begin position="218"/>
        <end position="240"/>
    </location>
</feature>
<dbReference type="InterPro" id="IPR039653">
    <property type="entry name" value="Prenyltransferase"/>
</dbReference>
<dbReference type="InterPro" id="IPR030470">
    <property type="entry name" value="UbiA_prenylTrfase_CS"/>
</dbReference>
<dbReference type="Pfam" id="PF01040">
    <property type="entry name" value="UbiA"/>
    <property type="match status" value="1"/>
</dbReference>
<comment type="similarity">
    <text evidence="3 12">Belongs to the UbiA prenyltransferase family.</text>
</comment>
<feature type="transmembrane region" description="Helical" evidence="12">
    <location>
        <begin position="98"/>
        <end position="118"/>
    </location>
</feature>
<evidence type="ECO:0000256" key="2">
    <source>
        <dbReference type="ARBA" id="ARBA00004141"/>
    </source>
</evidence>
<gene>
    <name evidence="12" type="primary">ubiA</name>
    <name evidence="14" type="ORF">SAMN05421693_10865</name>
</gene>
<evidence type="ECO:0000256" key="5">
    <source>
        <dbReference type="ARBA" id="ARBA00022519"/>
    </source>
</evidence>
<dbReference type="PROSITE" id="PS00943">
    <property type="entry name" value="UBIA"/>
    <property type="match status" value="1"/>
</dbReference>
<comment type="catalytic activity">
    <reaction evidence="12">
        <text>all-trans-octaprenyl diphosphate + 4-hydroxybenzoate = 4-hydroxy-3-(all-trans-octaprenyl)benzoate + diphosphate</text>
        <dbReference type="Rhea" id="RHEA:27782"/>
        <dbReference type="ChEBI" id="CHEBI:1617"/>
        <dbReference type="ChEBI" id="CHEBI:17879"/>
        <dbReference type="ChEBI" id="CHEBI:33019"/>
        <dbReference type="ChEBI" id="CHEBI:57711"/>
        <dbReference type="EC" id="2.5.1.39"/>
    </reaction>
</comment>